<evidence type="ECO:0000256" key="3">
    <source>
        <dbReference type="SAM" id="SignalP"/>
    </source>
</evidence>
<evidence type="ECO:0000259" key="4">
    <source>
        <dbReference type="SMART" id="SM00645"/>
    </source>
</evidence>
<evidence type="ECO:0000313" key="5">
    <source>
        <dbReference type="EMBL" id="AIG55983.1"/>
    </source>
</evidence>
<dbReference type="PRINTS" id="PR00705">
    <property type="entry name" value="PAPAIN"/>
</dbReference>
<protein>
    <submittedName>
        <fullName evidence="5">Secreted protein</fullName>
    </submittedName>
</protein>
<dbReference type="InterPro" id="IPR000169">
    <property type="entry name" value="Pept_cys_AS"/>
</dbReference>
<dbReference type="SUPFAM" id="SSF54001">
    <property type="entry name" value="Cysteine proteinases"/>
    <property type="match status" value="1"/>
</dbReference>
<comment type="similarity">
    <text evidence="1">Belongs to the peptidase C1 family.</text>
</comment>
<sequence>MLTTSLATLLLVTSTTSAAYDPVSLAEEFADWKLSRAGQLAKAQGLYRGSADSELLRFYNTKMEIARLNAAHPNAHFSLDSPFTLLTTQEFVAFVKSNKPATAAAPGATEAPPTPSGTLPVTVDWTASNCVNGVQQQGQCGSCWAFATVMAVESAMCLASPTKTLLKLSEQQLTSCDKATGGPQFTLVLDNQGCQGGFPSKALEYVAAHGLCQRKDYPYVSGDSGQDEECTASKCTAVVPKSLRVVAVPSGQAHLQAAVERQPVIVGVAAGNNEWKQYKSGTLSSCSTEDLDHAVVVVGYGVDAANNPIWRIQNSWGTAWGNHGFMQLHRGTTGNGTCGLATEACFPSLQ</sequence>
<dbReference type="PANTHER" id="PTHR12411">
    <property type="entry name" value="CYSTEINE PROTEASE FAMILY C1-RELATED"/>
    <property type="match status" value="1"/>
</dbReference>
<accession>A0A0A7CNC0</accession>
<keyword evidence="3" id="KW-0732">Signal</keyword>
<dbReference type="AlphaFoldDB" id="A0A0A7CNC0"/>
<dbReference type="Pfam" id="PF00112">
    <property type="entry name" value="Peptidase_C1"/>
    <property type="match status" value="1"/>
</dbReference>
<organism evidence="5">
    <name type="scientific">Achlya hypogyna</name>
    <name type="common">Oomycete</name>
    <name type="synonym">Protoachlya hypogyna</name>
    <dbReference type="NCBI Taxonomy" id="1202772"/>
    <lineage>
        <taxon>Eukaryota</taxon>
        <taxon>Sar</taxon>
        <taxon>Stramenopiles</taxon>
        <taxon>Oomycota</taxon>
        <taxon>Saprolegniomycetes</taxon>
        <taxon>Saprolegniales</taxon>
        <taxon>Achlyaceae</taxon>
        <taxon>Achlya</taxon>
    </lineage>
</organism>
<dbReference type="InterPro" id="IPR000668">
    <property type="entry name" value="Peptidase_C1A_C"/>
</dbReference>
<keyword evidence="2" id="KW-0865">Zymogen</keyword>
<feature type="chain" id="PRO_5018532553" evidence="3">
    <location>
        <begin position="19"/>
        <end position="350"/>
    </location>
</feature>
<dbReference type="GO" id="GO:0006508">
    <property type="term" value="P:proteolysis"/>
    <property type="evidence" value="ECO:0007669"/>
    <property type="project" value="InterPro"/>
</dbReference>
<dbReference type="CDD" id="cd02248">
    <property type="entry name" value="Peptidase_C1A"/>
    <property type="match status" value="1"/>
</dbReference>
<evidence type="ECO:0000256" key="1">
    <source>
        <dbReference type="ARBA" id="ARBA00008455"/>
    </source>
</evidence>
<dbReference type="PROSITE" id="PS00139">
    <property type="entry name" value="THIOL_PROTEASE_CYS"/>
    <property type="match status" value="1"/>
</dbReference>
<evidence type="ECO:0000256" key="2">
    <source>
        <dbReference type="ARBA" id="ARBA00023145"/>
    </source>
</evidence>
<dbReference type="InterPro" id="IPR013128">
    <property type="entry name" value="Peptidase_C1A"/>
</dbReference>
<dbReference type="EMBL" id="KM038522">
    <property type="protein sequence ID" value="AIG55983.1"/>
    <property type="molecule type" value="Genomic_DNA"/>
</dbReference>
<dbReference type="InterPro" id="IPR038765">
    <property type="entry name" value="Papain-like_cys_pep_sf"/>
</dbReference>
<reference evidence="5" key="1">
    <citation type="journal article" date="2014" name="Genome Biol. Evol.">
        <title>The secreted proteins of Achlya hypogyna and Thraustotheca clavata identify the ancestral oomycete secretome and reveal gene acquisitions by horizontal gene transfer.</title>
        <authorList>
            <person name="Misner I."/>
            <person name="Blouin N."/>
            <person name="Leonard G."/>
            <person name="Richards T.A."/>
            <person name="Lane C.E."/>
        </authorList>
    </citation>
    <scope>NUCLEOTIDE SEQUENCE</scope>
    <source>
        <strain evidence="5">ATCC 48635</strain>
    </source>
</reference>
<dbReference type="InterPro" id="IPR025660">
    <property type="entry name" value="Pept_his_AS"/>
</dbReference>
<feature type="domain" description="Peptidase C1A papain C-terminal" evidence="4">
    <location>
        <begin position="119"/>
        <end position="348"/>
    </location>
</feature>
<feature type="signal peptide" evidence="3">
    <location>
        <begin position="1"/>
        <end position="18"/>
    </location>
</feature>
<dbReference type="GO" id="GO:0008234">
    <property type="term" value="F:cysteine-type peptidase activity"/>
    <property type="evidence" value="ECO:0007669"/>
    <property type="project" value="InterPro"/>
</dbReference>
<dbReference type="InterPro" id="IPR039417">
    <property type="entry name" value="Peptidase_C1A_papain-like"/>
</dbReference>
<dbReference type="SMART" id="SM00645">
    <property type="entry name" value="Pept_C1"/>
    <property type="match status" value="1"/>
</dbReference>
<proteinExistence type="inferred from homology"/>
<dbReference type="PROSITE" id="PS00639">
    <property type="entry name" value="THIOL_PROTEASE_HIS"/>
    <property type="match status" value="1"/>
</dbReference>
<name>A0A0A7CNC0_ACHHY</name>
<dbReference type="Gene3D" id="3.90.70.10">
    <property type="entry name" value="Cysteine proteinases"/>
    <property type="match status" value="1"/>
</dbReference>